<evidence type="ECO:0000313" key="7">
    <source>
        <dbReference type="Proteomes" id="UP000219412"/>
    </source>
</evidence>
<organism evidence="6 7">
    <name type="scientific">Salinicoccus kekensis</name>
    <dbReference type="NCBI Taxonomy" id="714307"/>
    <lineage>
        <taxon>Bacteria</taxon>
        <taxon>Bacillati</taxon>
        <taxon>Bacillota</taxon>
        <taxon>Bacilli</taxon>
        <taxon>Bacillales</taxon>
        <taxon>Staphylococcaceae</taxon>
        <taxon>Salinicoccus</taxon>
    </lineage>
</organism>
<dbReference type="GO" id="GO:0003677">
    <property type="term" value="F:DNA binding"/>
    <property type="evidence" value="ECO:0007669"/>
    <property type="project" value="UniProtKB-KW"/>
</dbReference>
<evidence type="ECO:0000259" key="5">
    <source>
        <dbReference type="PROSITE" id="PS50944"/>
    </source>
</evidence>
<dbReference type="InterPro" id="IPR038157">
    <property type="entry name" value="FeoA_core_dom"/>
</dbReference>
<evidence type="ECO:0000256" key="4">
    <source>
        <dbReference type="ARBA" id="ARBA00023163"/>
    </source>
</evidence>
<name>A0A285UKB8_9STAP</name>
<dbReference type="Gene3D" id="1.10.10.10">
    <property type="entry name" value="Winged helix-like DNA-binding domain superfamily/Winged helix DNA-binding domain"/>
    <property type="match status" value="1"/>
</dbReference>
<dbReference type="Proteomes" id="UP000219412">
    <property type="component" value="Unassembled WGS sequence"/>
</dbReference>
<dbReference type="InterPro" id="IPR022687">
    <property type="entry name" value="HTH_DTXR"/>
</dbReference>
<dbReference type="Pfam" id="PF04023">
    <property type="entry name" value="FeoA"/>
    <property type="match status" value="1"/>
</dbReference>
<dbReference type="EMBL" id="OBQF01000003">
    <property type="protein sequence ID" value="SOC42364.1"/>
    <property type="molecule type" value="Genomic_DNA"/>
</dbReference>
<accession>A0A285UKB8</accession>
<keyword evidence="4" id="KW-0804">Transcription</keyword>
<dbReference type="Pfam" id="PF02742">
    <property type="entry name" value="Fe_dep_repr_C"/>
    <property type="match status" value="1"/>
</dbReference>
<dbReference type="PANTHER" id="PTHR33238">
    <property type="entry name" value="IRON (METAL) DEPENDENT REPRESSOR, DTXR FAMILY"/>
    <property type="match status" value="1"/>
</dbReference>
<dbReference type="InterPro" id="IPR050536">
    <property type="entry name" value="DtxR_MntR_Metal-Reg"/>
</dbReference>
<dbReference type="Gene3D" id="2.30.30.90">
    <property type="match status" value="1"/>
</dbReference>
<evidence type="ECO:0000256" key="3">
    <source>
        <dbReference type="ARBA" id="ARBA00023125"/>
    </source>
</evidence>
<reference evidence="7" key="1">
    <citation type="submission" date="2017-08" db="EMBL/GenBank/DDBJ databases">
        <authorList>
            <person name="Varghese N."/>
            <person name="Submissions S."/>
        </authorList>
    </citation>
    <scope>NUCLEOTIDE SEQUENCE [LARGE SCALE GENOMIC DNA]</scope>
    <source>
        <strain evidence="7">DSM 23173</strain>
    </source>
</reference>
<keyword evidence="3" id="KW-0238">DNA-binding</keyword>
<proteinExistence type="inferred from homology"/>
<dbReference type="InterPro" id="IPR036421">
    <property type="entry name" value="Fe_dep_repressor_sf"/>
</dbReference>
<dbReference type="GO" id="GO:0003700">
    <property type="term" value="F:DNA-binding transcription factor activity"/>
    <property type="evidence" value="ECO:0007669"/>
    <property type="project" value="InterPro"/>
</dbReference>
<dbReference type="InterPro" id="IPR001367">
    <property type="entry name" value="Fe_dep_repressor"/>
</dbReference>
<dbReference type="InterPro" id="IPR022689">
    <property type="entry name" value="Iron_dep_repressor"/>
</dbReference>
<gene>
    <name evidence="6" type="ORF">SAMN05878391_1647</name>
</gene>
<dbReference type="Gene3D" id="1.10.60.10">
    <property type="entry name" value="Iron dependent repressor, metal binding and dimerisation domain"/>
    <property type="match status" value="1"/>
</dbReference>
<dbReference type="Pfam" id="PF01325">
    <property type="entry name" value="Fe_dep_repress"/>
    <property type="match status" value="1"/>
</dbReference>
<sequence length="217" mass="24958">MSPTKEDYIKILFELGGRFMRVPNKEVAGRLQISPPTVTEMMHSLVKVGWVDYMPYKGSILTEEGTERAKQIIRKHRLWEVFLFENLGFGIHDVHREAELLEHSTSDAVARKLEEYLDYPEFCPHGGAIRTSQMDVQEDRTITISDAEPGRKFMISRIVDDEKLVNYFRNQHLNIGDEVIVKEVDADIDLITLAIVKNGDEIQISMTLGKYLFVESI</sequence>
<dbReference type="InterPro" id="IPR036388">
    <property type="entry name" value="WH-like_DNA-bd_sf"/>
</dbReference>
<evidence type="ECO:0000313" key="6">
    <source>
        <dbReference type="EMBL" id="SOC42364.1"/>
    </source>
</evidence>
<keyword evidence="7" id="KW-1185">Reference proteome</keyword>
<protein>
    <submittedName>
        <fullName evidence="6">DtxR family iron (Metal) dependent repressor</fullName>
    </submittedName>
</protein>
<comment type="similarity">
    <text evidence="1">Belongs to the DtxR/MntR family.</text>
</comment>
<evidence type="ECO:0000256" key="1">
    <source>
        <dbReference type="ARBA" id="ARBA00007871"/>
    </source>
</evidence>
<dbReference type="InterPro" id="IPR007167">
    <property type="entry name" value="Fe-transptr_FeoA-like"/>
</dbReference>
<dbReference type="PANTHER" id="PTHR33238:SF7">
    <property type="entry name" value="IRON-DEPENDENT TRANSCRIPTIONAL REGULATOR"/>
    <property type="match status" value="1"/>
</dbReference>
<dbReference type="GO" id="GO:0046983">
    <property type="term" value="F:protein dimerization activity"/>
    <property type="evidence" value="ECO:0007669"/>
    <property type="project" value="InterPro"/>
</dbReference>
<dbReference type="PROSITE" id="PS50944">
    <property type="entry name" value="HTH_DTXR"/>
    <property type="match status" value="1"/>
</dbReference>
<dbReference type="OrthoDB" id="9791355at2"/>
<dbReference type="SMART" id="SM00529">
    <property type="entry name" value="HTH_DTXR"/>
    <property type="match status" value="1"/>
</dbReference>
<dbReference type="SUPFAM" id="SSF46785">
    <property type="entry name" value="Winged helix' DNA-binding domain"/>
    <property type="match status" value="1"/>
</dbReference>
<evidence type="ECO:0000256" key="2">
    <source>
        <dbReference type="ARBA" id="ARBA00023015"/>
    </source>
</evidence>
<dbReference type="AlphaFoldDB" id="A0A285UKB8"/>
<dbReference type="GO" id="GO:0046914">
    <property type="term" value="F:transition metal ion binding"/>
    <property type="evidence" value="ECO:0007669"/>
    <property type="project" value="InterPro"/>
</dbReference>
<dbReference type="InterPro" id="IPR036390">
    <property type="entry name" value="WH_DNA-bd_sf"/>
</dbReference>
<dbReference type="SMART" id="SM00899">
    <property type="entry name" value="FeoA"/>
    <property type="match status" value="1"/>
</dbReference>
<feature type="domain" description="HTH dtxR-type" evidence="5">
    <location>
        <begin position="1"/>
        <end position="62"/>
    </location>
</feature>
<dbReference type="SUPFAM" id="SSF47979">
    <property type="entry name" value="Iron-dependent repressor protein, dimerization domain"/>
    <property type="match status" value="1"/>
</dbReference>
<keyword evidence="2" id="KW-0805">Transcription regulation</keyword>